<proteinExistence type="predicted"/>
<sequence>MSTTYTTKQGDTWDQISYAIYGSEKYIDWLISNNPALLDNFVFSAGVTLQTPELPEDYTAISVPAWRVSP</sequence>
<dbReference type="InterPro" id="IPR008861">
    <property type="entry name" value="GpX-like"/>
</dbReference>
<reference evidence="1" key="1">
    <citation type="journal article" date="2021" name="Proc. Natl. Acad. Sci. U.S.A.">
        <title>A Catalog of Tens of Thousands of Viruses from Human Metagenomes Reveals Hidden Associations with Chronic Diseases.</title>
        <authorList>
            <person name="Tisza M.J."/>
            <person name="Buck C.B."/>
        </authorList>
    </citation>
    <scope>NUCLEOTIDE SEQUENCE</scope>
    <source>
        <strain evidence="1">Ct3D84</strain>
    </source>
</reference>
<protein>
    <submittedName>
        <fullName evidence="1">Baseplate wedge protein</fullName>
    </submittedName>
</protein>
<organism evidence="1">
    <name type="scientific">Myoviridae sp. ct3D84</name>
    <dbReference type="NCBI Taxonomy" id="2825023"/>
    <lineage>
        <taxon>Viruses</taxon>
        <taxon>Duplodnaviria</taxon>
        <taxon>Heunggongvirae</taxon>
        <taxon>Uroviricota</taxon>
        <taxon>Caudoviricetes</taxon>
    </lineage>
</organism>
<name>A0A8S5P9H5_9CAUD</name>
<evidence type="ECO:0000313" key="1">
    <source>
        <dbReference type="EMBL" id="DAE03726.1"/>
    </source>
</evidence>
<dbReference type="Pfam" id="PF05489">
    <property type="entry name" value="Phage_tail_X"/>
    <property type="match status" value="1"/>
</dbReference>
<dbReference type="EMBL" id="BK015371">
    <property type="protein sequence ID" value="DAE03726.1"/>
    <property type="molecule type" value="Genomic_DNA"/>
</dbReference>
<accession>A0A8S5P9H5</accession>